<dbReference type="SUPFAM" id="SSF52172">
    <property type="entry name" value="CheY-like"/>
    <property type="match status" value="1"/>
</dbReference>
<keyword evidence="6" id="KW-1185">Reference proteome</keyword>
<comment type="caution">
    <text evidence="5">The sequence shown here is derived from an EMBL/GenBank/DDBJ whole genome shotgun (WGS) entry which is preliminary data.</text>
</comment>
<sequence>MLEDDRIMADVMQRSLRRAGFEIIWAKSGLDALNYLDQAFDLVVSDYHMPKMNGEEFVKRLRTNELNSEVPVIFVTGKQLELDHDQLRRELGVRLIVSKPFGPRHLIQVIQQCLESSDLSIPNGSSLES</sequence>
<dbReference type="EMBL" id="JAMQBK010000063">
    <property type="protein sequence ID" value="MCM2373602.1"/>
    <property type="molecule type" value="Genomic_DNA"/>
</dbReference>
<dbReference type="PANTHER" id="PTHR44591">
    <property type="entry name" value="STRESS RESPONSE REGULATOR PROTEIN 1"/>
    <property type="match status" value="1"/>
</dbReference>
<feature type="domain" description="Response regulatory" evidence="4">
    <location>
        <begin position="1"/>
        <end position="114"/>
    </location>
</feature>
<accession>A0ABT0U9F8</accession>
<feature type="modified residue" description="4-aspartylphosphate" evidence="3">
    <location>
        <position position="46"/>
    </location>
</feature>
<dbReference type="InterPro" id="IPR050595">
    <property type="entry name" value="Bact_response_regulator"/>
</dbReference>
<evidence type="ECO:0000313" key="6">
    <source>
        <dbReference type="Proteomes" id="UP001202961"/>
    </source>
</evidence>
<dbReference type="InterPro" id="IPR001789">
    <property type="entry name" value="Sig_transdc_resp-reg_receiver"/>
</dbReference>
<keyword evidence="2" id="KW-0902">Two-component regulatory system</keyword>
<evidence type="ECO:0000313" key="5">
    <source>
        <dbReference type="EMBL" id="MCM2373602.1"/>
    </source>
</evidence>
<dbReference type="Proteomes" id="UP001202961">
    <property type="component" value="Unassembled WGS sequence"/>
</dbReference>
<evidence type="ECO:0000256" key="3">
    <source>
        <dbReference type="PROSITE-ProRule" id="PRU00169"/>
    </source>
</evidence>
<dbReference type="InterPro" id="IPR011006">
    <property type="entry name" value="CheY-like_superfamily"/>
</dbReference>
<evidence type="ECO:0000256" key="2">
    <source>
        <dbReference type="ARBA" id="ARBA00023012"/>
    </source>
</evidence>
<organism evidence="5 6">
    <name type="scientific">Aporhodopirellula aestuarii</name>
    <dbReference type="NCBI Taxonomy" id="2950107"/>
    <lineage>
        <taxon>Bacteria</taxon>
        <taxon>Pseudomonadati</taxon>
        <taxon>Planctomycetota</taxon>
        <taxon>Planctomycetia</taxon>
        <taxon>Pirellulales</taxon>
        <taxon>Pirellulaceae</taxon>
        <taxon>Aporhodopirellula</taxon>
    </lineage>
</organism>
<keyword evidence="1 3" id="KW-0597">Phosphoprotein</keyword>
<reference evidence="5 6" key="1">
    <citation type="journal article" date="2022" name="Syst. Appl. Microbiol.">
        <title>Rhodopirellula aestuarii sp. nov., a novel member of the genus Rhodopirellula isolated from brackish sediments collected in the Tagus River estuary, Portugal.</title>
        <authorList>
            <person name="Vitorino I.R."/>
            <person name="Klimek D."/>
            <person name="Calusinska M."/>
            <person name="Lobo-da-Cunha A."/>
            <person name="Vasconcelos V."/>
            <person name="Lage O.M."/>
        </authorList>
    </citation>
    <scope>NUCLEOTIDE SEQUENCE [LARGE SCALE GENOMIC DNA]</scope>
    <source>
        <strain evidence="5 6">ICT_H3.1</strain>
    </source>
</reference>
<protein>
    <submittedName>
        <fullName evidence="5">Response regulator</fullName>
    </submittedName>
</protein>
<dbReference type="SMART" id="SM00448">
    <property type="entry name" value="REC"/>
    <property type="match status" value="1"/>
</dbReference>
<dbReference type="RefSeq" id="WP_250931361.1">
    <property type="nucleotide sequence ID" value="NZ_JAMQBK010000063.1"/>
</dbReference>
<name>A0ABT0U9F8_9BACT</name>
<gene>
    <name evidence="5" type="ORF">NB063_23565</name>
</gene>
<evidence type="ECO:0000256" key="1">
    <source>
        <dbReference type="ARBA" id="ARBA00022553"/>
    </source>
</evidence>
<proteinExistence type="predicted"/>
<dbReference type="PROSITE" id="PS50110">
    <property type="entry name" value="RESPONSE_REGULATORY"/>
    <property type="match status" value="1"/>
</dbReference>
<evidence type="ECO:0000259" key="4">
    <source>
        <dbReference type="PROSITE" id="PS50110"/>
    </source>
</evidence>
<dbReference type="PANTHER" id="PTHR44591:SF14">
    <property type="entry name" value="PROTEIN PILG"/>
    <property type="match status" value="1"/>
</dbReference>
<dbReference type="Pfam" id="PF00072">
    <property type="entry name" value="Response_reg"/>
    <property type="match status" value="1"/>
</dbReference>
<dbReference type="Gene3D" id="3.40.50.2300">
    <property type="match status" value="1"/>
</dbReference>